<reference evidence="1" key="1">
    <citation type="submission" date="2015-04" db="EMBL/GenBank/DDBJ databases">
        <title>Draft Genome Sequences of Three Species of Emerging Human-Pathogenic Corynebacteria.</title>
        <authorList>
            <person name="Pacheco L.G."/>
            <person name="Mattos-Guaraldi A.L."/>
            <person name="Santos C.S."/>
            <person name="Veras A.O."/>
            <person name="Guimaraes L.C."/>
            <person name="Abreu V."/>
            <person name="Pereira F.L."/>
            <person name="Soares S.C."/>
            <person name="Dorella F.A."/>
            <person name="Carvalho A.F."/>
            <person name="Leal C.G."/>
            <person name="Figueiredo H.C."/>
            <person name="Ramos J.N."/>
            <person name="Vieira V."/>
            <person name="Farfour E."/>
            <person name="Guiso N."/>
            <person name="Hirata R.Jr."/>
            <person name="Ramos R.T."/>
            <person name="Azevedo V."/>
            <person name="Silva A."/>
        </authorList>
    </citation>
    <scope>NUCLEOTIDE SEQUENCE</scope>
    <source>
        <strain evidence="1">1941</strain>
    </source>
</reference>
<name>A0ACC4U8D1_9CORY</name>
<evidence type="ECO:0000313" key="2">
    <source>
        <dbReference type="Proteomes" id="UP000034245"/>
    </source>
</evidence>
<sequence>MKRIHRTLTAAALAGSLALGGTAVASAQIPAPAEFELDGVIYRQQADGNYMSVNEFGGTKLTKEQAQAAWERMQEQEKEAPADNPAEDPAAPVDEDSQDNAPAPANPDPAPAGPSQVDYPIDNGSDAPKNDPEKPEAGGEKPEADNENPGAGEDKDKPVTPPSGETGPTGGSQPPAGSAEDSNFDAKQLAWLALPAALVIGGVTWYLAKDGKTYVKSQEAAQNDAPSAEEKAASEQMLKENKDEVIAQGGQIAESTAEKSQVQSRGISAETGSNTVARGLAALAIAAMIAAGAFAARRKFFI</sequence>
<proteinExistence type="predicted"/>
<dbReference type="Proteomes" id="UP000034245">
    <property type="component" value="Unassembled WGS sequence"/>
</dbReference>
<keyword evidence="2" id="KW-1185">Reference proteome</keyword>
<comment type="caution">
    <text evidence="1">The sequence shown here is derived from an EMBL/GenBank/DDBJ whole genome shotgun (WGS) entry which is preliminary data.</text>
</comment>
<accession>A0ACC4U8D1</accession>
<protein>
    <submittedName>
        <fullName evidence="1">Uncharacterized protein</fullName>
    </submittedName>
</protein>
<dbReference type="EMBL" id="LAYQ01000024">
    <property type="protein sequence ID" value="KKO77463.1"/>
    <property type="molecule type" value="Genomic_DNA"/>
</dbReference>
<gene>
    <name evidence="1" type="ORF">WU87_11715</name>
</gene>
<evidence type="ECO:0000313" key="1">
    <source>
        <dbReference type="EMBL" id="KKO77463.1"/>
    </source>
</evidence>
<organism evidence="1 2">
    <name type="scientific">Corynebacterium minutissimum</name>
    <dbReference type="NCBI Taxonomy" id="38301"/>
    <lineage>
        <taxon>Bacteria</taxon>
        <taxon>Bacillati</taxon>
        <taxon>Actinomycetota</taxon>
        <taxon>Actinomycetes</taxon>
        <taxon>Mycobacteriales</taxon>
        <taxon>Corynebacteriaceae</taxon>
        <taxon>Corynebacterium</taxon>
    </lineage>
</organism>